<evidence type="ECO:0000313" key="4">
    <source>
        <dbReference type="Proteomes" id="UP000269692"/>
    </source>
</evidence>
<proteinExistence type="predicted"/>
<feature type="transmembrane region" description="Helical" evidence="1">
    <location>
        <begin position="60"/>
        <end position="79"/>
    </location>
</feature>
<dbReference type="EMBL" id="RCTF01000021">
    <property type="protein sequence ID" value="RLP74060.1"/>
    <property type="molecule type" value="Genomic_DNA"/>
</dbReference>
<reference evidence="3 4" key="1">
    <citation type="submission" date="2018-10" db="EMBL/GenBank/DDBJ databases">
        <title>Xanthobacter tagetidis genome sequencing and assembly.</title>
        <authorList>
            <person name="Maclea K.S."/>
            <person name="Goen A.E."/>
            <person name="Fatima S.A."/>
        </authorList>
    </citation>
    <scope>NUCLEOTIDE SEQUENCE [LARGE SCALE GENOMIC DNA]</scope>
    <source>
        <strain evidence="3 4">ATCC 700314</strain>
    </source>
</reference>
<evidence type="ECO:0000313" key="3">
    <source>
        <dbReference type="EMBL" id="RLP74060.1"/>
    </source>
</evidence>
<comment type="caution">
    <text evidence="3">The sequence shown here is derived from an EMBL/GenBank/DDBJ whole genome shotgun (WGS) entry which is preliminary data.</text>
</comment>
<feature type="transmembrane region" description="Helical" evidence="1">
    <location>
        <begin position="9"/>
        <end position="28"/>
    </location>
</feature>
<keyword evidence="1" id="KW-1133">Transmembrane helix</keyword>
<feature type="transmembrane region" description="Helical" evidence="1">
    <location>
        <begin position="131"/>
        <end position="151"/>
    </location>
</feature>
<sequence length="161" mass="16172">MTAPALQELILVGLYPTVLCAVIGTDIARRVIPNLLVAALLLGFAAMALVAPLPDLSLRLLVAGAVTALGFSLFSQGLVGAGDVKLAGALMLWLDPVQLPLFALFAGLIGGGLSLALAVRLQRRAAGGPAAAPVEASLPYAVALAGAGLLLHPYSSLMLGA</sequence>
<dbReference type="AlphaFoldDB" id="A0A3L7A210"/>
<dbReference type="RefSeq" id="WP_121625119.1">
    <property type="nucleotide sequence ID" value="NZ_JACIIW010000003.1"/>
</dbReference>
<feature type="domain" description="Prepilin type IV endopeptidase peptidase" evidence="2">
    <location>
        <begin position="15"/>
        <end position="114"/>
    </location>
</feature>
<name>A0A3L7A210_9HYPH</name>
<dbReference type="OrthoDB" id="5329005at2"/>
<evidence type="ECO:0000259" key="2">
    <source>
        <dbReference type="Pfam" id="PF01478"/>
    </source>
</evidence>
<dbReference type="Pfam" id="PF01478">
    <property type="entry name" value="Peptidase_A24"/>
    <property type="match status" value="1"/>
</dbReference>
<evidence type="ECO:0000256" key="1">
    <source>
        <dbReference type="SAM" id="Phobius"/>
    </source>
</evidence>
<feature type="transmembrane region" description="Helical" evidence="1">
    <location>
        <begin position="34"/>
        <end position="53"/>
    </location>
</feature>
<feature type="transmembrane region" description="Helical" evidence="1">
    <location>
        <begin position="99"/>
        <end position="119"/>
    </location>
</feature>
<keyword evidence="1" id="KW-0812">Transmembrane</keyword>
<dbReference type="Proteomes" id="UP000269692">
    <property type="component" value="Unassembled WGS sequence"/>
</dbReference>
<organism evidence="3 4">
    <name type="scientific">Xanthobacter tagetidis</name>
    <dbReference type="NCBI Taxonomy" id="60216"/>
    <lineage>
        <taxon>Bacteria</taxon>
        <taxon>Pseudomonadati</taxon>
        <taxon>Pseudomonadota</taxon>
        <taxon>Alphaproteobacteria</taxon>
        <taxon>Hyphomicrobiales</taxon>
        <taxon>Xanthobacteraceae</taxon>
        <taxon>Xanthobacter</taxon>
    </lineage>
</organism>
<dbReference type="GO" id="GO:0016020">
    <property type="term" value="C:membrane"/>
    <property type="evidence" value="ECO:0007669"/>
    <property type="project" value="InterPro"/>
</dbReference>
<dbReference type="Gene3D" id="1.20.120.1220">
    <property type="match status" value="1"/>
</dbReference>
<keyword evidence="4" id="KW-1185">Reference proteome</keyword>
<accession>A0A3L7A210</accession>
<dbReference type="InterPro" id="IPR000045">
    <property type="entry name" value="Prepilin_IV_endopep_pep"/>
</dbReference>
<dbReference type="GO" id="GO:0004190">
    <property type="term" value="F:aspartic-type endopeptidase activity"/>
    <property type="evidence" value="ECO:0007669"/>
    <property type="project" value="InterPro"/>
</dbReference>
<protein>
    <recommendedName>
        <fullName evidence="2">Prepilin type IV endopeptidase peptidase domain-containing protein</fullName>
    </recommendedName>
</protein>
<keyword evidence="1" id="KW-0472">Membrane</keyword>
<gene>
    <name evidence="3" type="ORF">D9R14_19995</name>
</gene>